<feature type="compositionally biased region" description="Gly residues" evidence="1">
    <location>
        <begin position="227"/>
        <end position="244"/>
    </location>
</feature>
<evidence type="ECO:0000256" key="1">
    <source>
        <dbReference type="SAM" id="MobiDB-lite"/>
    </source>
</evidence>
<proteinExistence type="predicted"/>
<feature type="compositionally biased region" description="Acidic residues" evidence="1">
    <location>
        <begin position="250"/>
        <end position="259"/>
    </location>
</feature>
<dbReference type="SUPFAM" id="SSF111369">
    <property type="entry name" value="HlyD-like secretion proteins"/>
    <property type="match status" value="1"/>
</dbReference>
<dbReference type="InterPro" id="IPR058649">
    <property type="entry name" value="CzcB_C"/>
</dbReference>
<feature type="region of interest" description="Disordered" evidence="1">
    <location>
        <begin position="106"/>
        <end position="142"/>
    </location>
</feature>
<protein>
    <recommendedName>
        <fullName evidence="3">CzcB-like C-terminal circularly permuted SH3-like domain-containing protein</fullName>
    </recommendedName>
</protein>
<dbReference type="Pfam" id="PF25975">
    <property type="entry name" value="CzcB_C"/>
    <property type="match status" value="1"/>
</dbReference>
<evidence type="ECO:0000259" key="3">
    <source>
        <dbReference type="Pfam" id="PF25975"/>
    </source>
</evidence>
<feature type="region of interest" description="Disordered" evidence="1">
    <location>
        <begin position="221"/>
        <end position="274"/>
    </location>
</feature>
<dbReference type="Gene3D" id="2.40.420.20">
    <property type="match status" value="1"/>
</dbReference>
<sequence>MHVFRRIVLPISYLVVLLIIAVTLSWLAFKPQENDSVGGAATGEVLPQQATVTRGDVTNTLTFDGSIEVEPSKEVKATKSGVLVRVFSPAGSDVKKGARLFQIRSEGEAPDDPGPASGADGRAGDSSGGAGEGAPADVPAPRPRFIDVVAPADGVVADYAIEEGDEVSNGAVVTSLEQKAFRAVASIEPVQLYRIPDMPDTATVTITDGPQPFECRGLRLNQASGNRGAGGAAGGSGGSSGSAGGATEEAPVDEGEDDSGGSGGGSGPSLSCEVPDDVTVYNGLSMSLEIKAGSATDVLTVPATAVRGTTGEGSVWVIDEAGEQVETKVEIGLSDGEMVEIVKGLDEGQTIAAYVPGAQPEVNPDEGFDEQYVGEGL</sequence>
<reference evidence="4 5" key="1">
    <citation type="submission" date="2024-09" db="EMBL/GenBank/DDBJ databases">
        <authorList>
            <person name="Sun Q."/>
            <person name="Mori K."/>
        </authorList>
    </citation>
    <scope>NUCLEOTIDE SEQUENCE [LARGE SCALE GENOMIC DNA]</scope>
    <source>
        <strain evidence="4 5">JCM 11683</strain>
    </source>
</reference>
<name>A0ABV5WZ35_9MICO</name>
<dbReference type="PANTHER" id="PTHR30469">
    <property type="entry name" value="MULTIDRUG RESISTANCE PROTEIN MDTA"/>
    <property type="match status" value="1"/>
</dbReference>
<dbReference type="Gene3D" id="2.40.50.100">
    <property type="match status" value="1"/>
</dbReference>
<keyword evidence="2" id="KW-1133">Transmembrane helix</keyword>
<keyword evidence="2" id="KW-0472">Membrane</keyword>
<dbReference type="RefSeq" id="WP_376838560.1">
    <property type="nucleotide sequence ID" value="NZ_JBHMAU010000025.1"/>
</dbReference>
<keyword evidence="2" id="KW-0812">Transmembrane</keyword>
<comment type="caution">
    <text evidence="4">The sequence shown here is derived from an EMBL/GenBank/DDBJ whole genome shotgun (WGS) entry which is preliminary data.</text>
</comment>
<dbReference type="EMBL" id="JBHMAU010000025">
    <property type="protein sequence ID" value="MFB9775439.1"/>
    <property type="molecule type" value="Genomic_DNA"/>
</dbReference>
<evidence type="ECO:0000313" key="4">
    <source>
        <dbReference type="EMBL" id="MFB9775439.1"/>
    </source>
</evidence>
<dbReference type="PANTHER" id="PTHR30469:SF33">
    <property type="entry name" value="SLR1207 PROTEIN"/>
    <property type="match status" value="1"/>
</dbReference>
<evidence type="ECO:0000313" key="5">
    <source>
        <dbReference type="Proteomes" id="UP001589707"/>
    </source>
</evidence>
<feature type="transmembrane region" description="Helical" evidence="2">
    <location>
        <begin position="7"/>
        <end position="29"/>
    </location>
</feature>
<feature type="domain" description="CzcB-like C-terminal circularly permuted SH3-like" evidence="3">
    <location>
        <begin position="299"/>
        <end position="353"/>
    </location>
</feature>
<accession>A0ABV5WZ35</accession>
<gene>
    <name evidence="4" type="ORF">ACFFN1_03275</name>
</gene>
<dbReference type="Proteomes" id="UP001589707">
    <property type="component" value="Unassembled WGS sequence"/>
</dbReference>
<organism evidence="4 5">
    <name type="scientific">Brevibacterium otitidis</name>
    <dbReference type="NCBI Taxonomy" id="53364"/>
    <lineage>
        <taxon>Bacteria</taxon>
        <taxon>Bacillati</taxon>
        <taxon>Actinomycetota</taxon>
        <taxon>Actinomycetes</taxon>
        <taxon>Micrococcales</taxon>
        <taxon>Brevibacteriaceae</taxon>
        <taxon>Brevibacterium</taxon>
    </lineage>
</organism>
<evidence type="ECO:0000256" key="2">
    <source>
        <dbReference type="SAM" id="Phobius"/>
    </source>
</evidence>
<keyword evidence="5" id="KW-1185">Reference proteome</keyword>